<proteinExistence type="predicted"/>
<dbReference type="Gene3D" id="3.80.10.10">
    <property type="entry name" value="Ribonuclease Inhibitor"/>
    <property type="match status" value="2"/>
</dbReference>
<name>A0AAD9WRC6_9ROSI</name>
<keyword evidence="3" id="KW-1185">Reference proteome</keyword>
<dbReference type="EMBL" id="JANJYI010000008">
    <property type="protein sequence ID" value="KAK2639587.1"/>
    <property type="molecule type" value="Genomic_DNA"/>
</dbReference>
<dbReference type="GO" id="GO:0006952">
    <property type="term" value="P:defense response"/>
    <property type="evidence" value="ECO:0007669"/>
    <property type="project" value="UniProtKB-KW"/>
</dbReference>
<evidence type="ECO:0000313" key="2">
    <source>
        <dbReference type="EMBL" id="KAK2639587.1"/>
    </source>
</evidence>
<sequence>MLCELDIDGCKKIVCNSPTGFKSLNSMSLSNISDLGNWLTQDFQSVEVLIVARCDEIFLQKQPQGLYSLISLRKLYIIGINTLTNCEGIQKSNAQLVELGISNCNTLTFVFRGKLPPSLKKLKIKYCEKFECLLDDNEEDSCSSSSMMHKENVNASTCHLEDLNIGGCPSLRCLPSRHQLSASLTSLSVWDCSKLTTLSSTGHLPVALKHLTVFGCSELTALLPKGQLPDTLESLAIGSCRKLESIVEKFQNNKALRDINIEICQKLKFLPEGLETLSSLCNIYIVACQDFSSFPKGGFPDSNLSVFLKGCEKLEALSSGIHTLSSLQIHNCPNMSLSEEGLATKLAGLTIHLTRCCHNEGSSILVQ</sequence>
<accession>A0AAD9WRC6</accession>
<keyword evidence="1" id="KW-0611">Plant defense</keyword>
<protein>
    <submittedName>
        <fullName evidence="2">Uncharacterized protein</fullName>
    </submittedName>
</protein>
<dbReference type="PANTHER" id="PTHR36766:SF61">
    <property type="entry name" value="NB-ARC DOMAIN DISEASE RESISTANCE PROTEIN"/>
    <property type="match status" value="1"/>
</dbReference>
<dbReference type="SUPFAM" id="SSF52058">
    <property type="entry name" value="L domain-like"/>
    <property type="match status" value="1"/>
</dbReference>
<reference evidence="2" key="1">
    <citation type="journal article" date="2023" name="Plant J.">
        <title>Genome sequences and population genomics provide insights into the demographic history, inbreeding, and mutation load of two 'living fossil' tree species of Dipteronia.</title>
        <authorList>
            <person name="Feng Y."/>
            <person name="Comes H.P."/>
            <person name="Chen J."/>
            <person name="Zhu S."/>
            <person name="Lu R."/>
            <person name="Zhang X."/>
            <person name="Li P."/>
            <person name="Qiu J."/>
            <person name="Olsen K.M."/>
            <person name="Qiu Y."/>
        </authorList>
    </citation>
    <scope>NUCLEOTIDE SEQUENCE</scope>
    <source>
        <strain evidence="2">KIB01</strain>
    </source>
</reference>
<organism evidence="2 3">
    <name type="scientific">Dipteronia dyeriana</name>
    <dbReference type="NCBI Taxonomy" id="168575"/>
    <lineage>
        <taxon>Eukaryota</taxon>
        <taxon>Viridiplantae</taxon>
        <taxon>Streptophyta</taxon>
        <taxon>Embryophyta</taxon>
        <taxon>Tracheophyta</taxon>
        <taxon>Spermatophyta</taxon>
        <taxon>Magnoliopsida</taxon>
        <taxon>eudicotyledons</taxon>
        <taxon>Gunneridae</taxon>
        <taxon>Pentapetalae</taxon>
        <taxon>rosids</taxon>
        <taxon>malvids</taxon>
        <taxon>Sapindales</taxon>
        <taxon>Sapindaceae</taxon>
        <taxon>Hippocastanoideae</taxon>
        <taxon>Acereae</taxon>
        <taxon>Dipteronia</taxon>
    </lineage>
</organism>
<comment type="caution">
    <text evidence="2">The sequence shown here is derived from an EMBL/GenBank/DDBJ whole genome shotgun (WGS) entry which is preliminary data.</text>
</comment>
<dbReference type="InterPro" id="IPR032675">
    <property type="entry name" value="LRR_dom_sf"/>
</dbReference>
<evidence type="ECO:0000256" key="1">
    <source>
        <dbReference type="ARBA" id="ARBA00022821"/>
    </source>
</evidence>
<gene>
    <name evidence="2" type="ORF">Ddye_027382</name>
</gene>
<dbReference type="AlphaFoldDB" id="A0AAD9WRC6"/>
<dbReference type="PANTHER" id="PTHR36766">
    <property type="entry name" value="PLANT BROAD-SPECTRUM MILDEW RESISTANCE PROTEIN RPW8"/>
    <property type="match status" value="1"/>
</dbReference>
<dbReference type="Proteomes" id="UP001280121">
    <property type="component" value="Unassembled WGS sequence"/>
</dbReference>
<evidence type="ECO:0000313" key="3">
    <source>
        <dbReference type="Proteomes" id="UP001280121"/>
    </source>
</evidence>